<evidence type="ECO:0000256" key="5">
    <source>
        <dbReference type="ARBA" id="ARBA00022989"/>
    </source>
</evidence>
<evidence type="ECO:0000256" key="4">
    <source>
        <dbReference type="ARBA" id="ARBA00022692"/>
    </source>
</evidence>
<evidence type="ECO:0000256" key="2">
    <source>
        <dbReference type="ARBA" id="ARBA00022448"/>
    </source>
</evidence>
<dbReference type="PANTHER" id="PTHR30193">
    <property type="entry name" value="ABC TRANSPORTER PERMEASE PROTEIN"/>
    <property type="match status" value="1"/>
</dbReference>
<comment type="subcellular location">
    <subcellularLocation>
        <location evidence="1 7">Cell membrane</location>
        <topology evidence="1 7">Multi-pass membrane protein</topology>
    </subcellularLocation>
</comment>
<accession>A0A291GK58</accession>
<keyword evidence="4 7" id="KW-0812">Transmembrane</keyword>
<keyword evidence="5 7" id="KW-1133">Transmembrane helix</keyword>
<feature type="transmembrane region" description="Helical" evidence="7">
    <location>
        <begin position="56"/>
        <end position="75"/>
    </location>
</feature>
<evidence type="ECO:0000259" key="9">
    <source>
        <dbReference type="PROSITE" id="PS50928"/>
    </source>
</evidence>
<sequence>MATRGGRYATSPHQRPAQDRGRRRTRRVGSGTSPGAVPGARRGRPSAVARGPLTPYLFILPAFLVYGAFALYPLGRAAQFSLFEWKGFGASTFVGLSNYVDLAADADFRAAIGNALVLIVFYAVVPLVVGLVLAAILRRGQVRGMGFFRSVIFLPQVIALVVVAVAWRQIYSPSGLLNELLGMVGLGALTHGWLGDPGTALAAVGFIGTWVEMGLVMLLMLSGMSRIPAELFEAARLDGAGAVREFFAITLPAVRGEITVALVLTIIAALKTFDLVYLTTSGGPGNSTTVPSYEVYFRAFDLREVGSASAVAIVLTALIFVINVGVTRIGERES</sequence>
<feature type="transmembrane region" description="Helical" evidence="7">
    <location>
        <begin position="305"/>
        <end position="326"/>
    </location>
</feature>
<dbReference type="GO" id="GO:0055085">
    <property type="term" value="P:transmembrane transport"/>
    <property type="evidence" value="ECO:0007669"/>
    <property type="project" value="InterPro"/>
</dbReference>
<dbReference type="PROSITE" id="PS50928">
    <property type="entry name" value="ABC_TM1"/>
    <property type="match status" value="1"/>
</dbReference>
<evidence type="ECO:0000256" key="7">
    <source>
        <dbReference type="RuleBase" id="RU363032"/>
    </source>
</evidence>
<dbReference type="Pfam" id="PF00528">
    <property type="entry name" value="BPD_transp_1"/>
    <property type="match status" value="1"/>
</dbReference>
<gene>
    <name evidence="10" type="ORF">CFK38_02165</name>
</gene>
<keyword evidence="2 7" id="KW-0813">Transport</keyword>
<dbReference type="KEGG" id="brz:CFK38_02165"/>
<dbReference type="EMBL" id="CP023563">
    <property type="protein sequence ID" value="ATG50460.1"/>
    <property type="molecule type" value="Genomic_DNA"/>
</dbReference>
<evidence type="ECO:0000256" key="6">
    <source>
        <dbReference type="ARBA" id="ARBA00023136"/>
    </source>
</evidence>
<organism evidence="10 11">
    <name type="scientific">Brachybacterium vulturis</name>
    <dbReference type="NCBI Taxonomy" id="2017484"/>
    <lineage>
        <taxon>Bacteria</taxon>
        <taxon>Bacillati</taxon>
        <taxon>Actinomycetota</taxon>
        <taxon>Actinomycetes</taxon>
        <taxon>Micrococcales</taxon>
        <taxon>Dermabacteraceae</taxon>
        <taxon>Brachybacterium</taxon>
    </lineage>
</organism>
<reference evidence="11" key="1">
    <citation type="submission" date="2017-09" db="EMBL/GenBank/DDBJ databases">
        <title>Brachybacterium sp. VM2412.</title>
        <authorList>
            <person name="Tak E.J."/>
            <person name="Bae J.-W."/>
        </authorList>
    </citation>
    <scope>NUCLEOTIDE SEQUENCE [LARGE SCALE GENOMIC DNA]</scope>
    <source>
        <strain evidence="11">VM2412</strain>
    </source>
</reference>
<evidence type="ECO:0000256" key="8">
    <source>
        <dbReference type="SAM" id="MobiDB-lite"/>
    </source>
</evidence>
<dbReference type="GO" id="GO:0005886">
    <property type="term" value="C:plasma membrane"/>
    <property type="evidence" value="ECO:0007669"/>
    <property type="project" value="UniProtKB-SubCell"/>
</dbReference>
<dbReference type="PANTHER" id="PTHR30193:SF41">
    <property type="entry name" value="DIACETYLCHITOBIOSE UPTAKE SYSTEM PERMEASE PROTEIN NGCF"/>
    <property type="match status" value="1"/>
</dbReference>
<dbReference type="CDD" id="cd06261">
    <property type="entry name" value="TM_PBP2"/>
    <property type="match status" value="1"/>
</dbReference>
<dbReference type="AlphaFoldDB" id="A0A291GK58"/>
<feature type="domain" description="ABC transmembrane type-1" evidence="9">
    <location>
        <begin position="112"/>
        <end position="326"/>
    </location>
</feature>
<protein>
    <submittedName>
        <fullName evidence="10">Sugar ABC transporter permease</fullName>
    </submittedName>
</protein>
<keyword evidence="6 7" id="KW-0472">Membrane</keyword>
<feature type="transmembrane region" description="Helical" evidence="7">
    <location>
        <begin position="246"/>
        <end position="270"/>
    </location>
</feature>
<evidence type="ECO:0000313" key="11">
    <source>
        <dbReference type="Proteomes" id="UP000218165"/>
    </source>
</evidence>
<comment type="similarity">
    <text evidence="7">Belongs to the binding-protein-dependent transport system permease family.</text>
</comment>
<dbReference type="OrthoDB" id="145927at2"/>
<feature type="region of interest" description="Disordered" evidence="8">
    <location>
        <begin position="1"/>
        <end position="46"/>
    </location>
</feature>
<dbReference type="Proteomes" id="UP000218165">
    <property type="component" value="Chromosome"/>
</dbReference>
<evidence type="ECO:0000256" key="1">
    <source>
        <dbReference type="ARBA" id="ARBA00004651"/>
    </source>
</evidence>
<feature type="transmembrane region" description="Helical" evidence="7">
    <location>
        <begin position="147"/>
        <end position="167"/>
    </location>
</feature>
<name>A0A291GK58_9MICO</name>
<feature type="transmembrane region" description="Helical" evidence="7">
    <location>
        <begin position="112"/>
        <end position="135"/>
    </location>
</feature>
<dbReference type="SUPFAM" id="SSF161098">
    <property type="entry name" value="MetI-like"/>
    <property type="match status" value="1"/>
</dbReference>
<keyword evidence="11" id="KW-1185">Reference proteome</keyword>
<dbReference type="InterPro" id="IPR000515">
    <property type="entry name" value="MetI-like"/>
</dbReference>
<dbReference type="Gene3D" id="1.10.3720.10">
    <property type="entry name" value="MetI-like"/>
    <property type="match status" value="1"/>
</dbReference>
<proteinExistence type="inferred from homology"/>
<dbReference type="InterPro" id="IPR051393">
    <property type="entry name" value="ABC_transporter_permease"/>
</dbReference>
<keyword evidence="3" id="KW-1003">Cell membrane</keyword>
<evidence type="ECO:0000313" key="10">
    <source>
        <dbReference type="EMBL" id="ATG50460.1"/>
    </source>
</evidence>
<dbReference type="InterPro" id="IPR035906">
    <property type="entry name" value="MetI-like_sf"/>
</dbReference>
<feature type="transmembrane region" description="Helical" evidence="7">
    <location>
        <begin position="200"/>
        <end position="221"/>
    </location>
</feature>
<evidence type="ECO:0000256" key="3">
    <source>
        <dbReference type="ARBA" id="ARBA00022475"/>
    </source>
</evidence>